<dbReference type="GO" id="GO:0045490">
    <property type="term" value="P:pectin catabolic process"/>
    <property type="evidence" value="ECO:0007669"/>
    <property type="project" value="UniProtKB-UniRule"/>
</dbReference>
<keyword evidence="8" id="KW-1185">Reference proteome</keyword>
<dbReference type="InterPro" id="IPR033131">
    <property type="entry name" value="Pectinesterase_Asp_AS"/>
</dbReference>
<dbReference type="SUPFAM" id="SSF51126">
    <property type="entry name" value="Pectin lyase-like"/>
    <property type="match status" value="1"/>
</dbReference>
<comment type="pathway">
    <text evidence="5">Glycan metabolism; pectin degradation; 2-dehydro-3-deoxy-D-gluconate from pectin: step 1/5.</text>
</comment>
<dbReference type="PROSITE" id="PS00800">
    <property type="entry name" value="PECTINESTERASE_1"/>
    <property type="match status" value="1"/>
</dbReference>
<reference evidence="7 8" key="1">
    <citation type="submission" date="2018-04" db="EMBL/GenBank/DDBJ databases">
        <title>Genomic Encyclopedia of Archaeal and Bacterial Type Strains, Phase II (KMG-II): from individual species to whole genera.</title>
        <authorList>
            <person name="Goeker M."/>
        </authorList>
    </citation>
    <scope>NUCLEOTIDE SEQUENCE [LARGE SCALE GENOMIC DNA]</scope>
    <source>
        <strain evidence="7 8">DSM 26809</strain>
    </source>
</reference>
<dbReference type="PANTHER" id="PTHR31321">
    <property type="entry name" value="ACYL-COA THIOESTER HYDROLASE YBHC-RELATED"/>
    <property type="match status" value="1"/>
</dbReference>
<keyword evidence="5" id="KW-0732">Signal</keyword>
<organism evidence="7 8">
    <name type="scientific">Mucilaginibacter yixingensis</name>
    <dbReference type="NCBI Taxonomy" id="1295612"/>
    <lineage>
        <taxon>Bacteria</taxon>
        <taxon>Pseudomonadati</taxon>
        <taxon>Bacteroidota</taxon>
        <taxon>Sphingobacteriia</taxon>
        <taxon>Sphingobacteriales</taxon>
        <taxon>Sphingobacteriaceae</taxon>
        <taxon>Mucilaginibacter</taxon>
    </lineage>
</organism>
<comment type="catalytic activity">
    <reaction evidence="5">
        <text>[(1-&gt;4)-alpha-D-galacturonosyl methyl ester](n) + n H2O = [(1-&gt;4)-alpha-D-galacturonosyl](n) + n methanol + n H(+)</text>
        <dbReference type="Rhea" id="RHEA:22380"/>
        <dbReference type="Rhea" id="RHEA-COMP:14570"/>
        <dbReference type="Rhea" id="RHEA-COMP:14573"/>
        <dbReference type="ChEBI" id="CHEBI:15377"/>
        <dbReference type="ChEBI" id="CHEBI:15378"/>
        <dbReference type="ChEBI" id="CHEBI:17790"/>
        <dbReference type="ChEBI" id="CHEBI:140522"/>
        <dbReference type="ChEBI" id="CHEBI:140523"/>
        <dbReference type="EC" id="3.1.1.11"/>
    </reaction>
</comment>
<dbReference type="PANTHER" id="PTHR31321:SF57">
    <property type="entry name" value="PECTINESTERASE 53-RELATED"/>
    <property type="match status" value="1"/>
</dbReference>
<evidence type="ECO:0000256" key="2">
    <source>
        <dbReference type="ARBA" id="ARBA00022801"/>
    </source>
</evidence>
<feature type="signal peptide" evidence="5">
    <location>
        <begin position="1"/>
        <end position="24"/>
    </location>
</feature>
<dbReference type="OrthoDB" id="9804686at2"/>
<dbReference type="EMBL" id="QAOQ01000005">
    <property type="protein sequence ID" value="PTQ95526.1"/>
    <property type="molecule type" value="Genomic_DNA"/>
</dbReference>
<evidence type="ECO:0000313" key="7">
    <source>
        <dbReference type="EMBL" id="PTQ95526.1"/>
    </source>
</evidence>
<dbReference type="PROSITE" id="PS00503">
    <property type="entry name" value="PECTINESTERASE_2"/>
    <property type="match status" value="1"/>
</dbReference>
<dbReference type="Pfam" id="PF01095">
    <property type="entry name" value="Pectinesterase"/>
    <property type="match status" value="1"/>
</dbReference>
<comment type="similarity">
    <text evidence="1">Belongs to the pectinesterase family.</text>
</comment>
<dbReference type="InterPro" id="IPR018040">
    <property type="entry name" value="Pectinesterase_Tyr_AS"/>
</dbReference>
<dbReference type="GO" id="GO:0009279">
    <property type="term" value="C:cell outer membrane"/>
    <property type="evidence" value="ECO:0007669"/>
    <property type="project" value="TreeGrafter"/>
</dbReference>
<dbReference type="InterPro" id="IPR012334">
    <property type="entry name" value="Pectin_lyas_fold"/>
</dbReference>
<proteinExistence type="inferred from homology"/>
<keyword evidence="2 5" id="KW-0378">Hydrolase</keyword>
<comment type="caution">
    <text evidence="7">The sequence shown here is derived from an EMBL/GenBank/DDBJ whole genome shotgun (WGS) entry which is preliminary data.</text>
</comment>
<feature type="active site" evidence="4">
    <location>
        <position position="183"/>
    </location>
</feature>
<evidence type="ECO:0000256" key="3">
    <source>
        <dbReference type="ARBA" id="ARBA00023085"/>
    </source>
</evidence>
<dbReference type="GO" id="GO:0042545">
    <property type="term" value="P:cell wall modification"/>
    <property type="evidence" value="ECO:0007669"/>
    <property type="project" value="UniProtKB-UniRule"/>
</dbReference>
<evidence type="ECO:0000313" key="8">
    <source>
        <dbReference type="Proteomes" id="UP000244168"/>
    </source>
</evidence>
<dbReference type="RefSeq" id="WP_107829041.1">
    <property type="nucleotide sequence ID" value="NZ_CP160205.1"/>
</dbReference>
<dbReference type="InterPro" id="IPR000070">
    <property type="entry name" value="Pectinesterase_cat"/>
</dbReference>
<evidence type="ECO:0000256" key="1">
    <source>
        <dbReference type="ARBA" id="ARBA00008891"/>
    </source>
</evidence>
<accession>A0A2T5J7V3</accession>
<sequence>MKFLNKLGLSIVTLLLVIVSIASAKDKIVVAQDGSGDYRTVQEAVNAVPDHSTKTVTIFIKNGTYKEKLTVPEGKNHITMIGESRDKTILTYDDFASKPDAAGKNIGTSGSSSVFIFGDDFTAVNITFQNSAGPVGQAVAMRVTGTRAYFQNCAFLGFQDTLYTHGFGTVEFYRDCYIEGTVDFIFGAATSWFENCSIFCKKGGGYASAAAQPDSVKYGYVFNNCHLSGDAAPQAFALGRPWRPYAKTVYINCDLGDRISAKGWQEWSNEKDLSTTYYAEYKSKSTVTPQRPAWTHQLTDAEAAVYTPANVLGGWVPKVVKL</sequence>
<evidence type="ECO:0000256" key="4">
    <source>
        <dbReference type="PROSITE-ProRule" id="PRU10040"/>
    </source>
</evidence>
<dbReference type="AlphaFoldDB" id="A0A2T5J7V3"/>
<keyword evidence="3 5" id="KW-0063">Aspartyl esterase</keyword>
<dbReference type="UniPathway" id="UPA00545">
    <property type="reaction ID" value="UER00823"/>
</dbReference>
<dbReference type="Proteomes" id="UP000244168">
    <property type="component" value="Unassembled WGS sequence"/>
</dbReference>
<feature type="chain" id="PRO_5015370835" description="Pectinesterase" evidence="5">
    <location>
        <begin position="25"/>
        <end position="322"/>
    </location>
</feature>
<evidence type="ECO:0000256" key="5">
    <source>
        <dbReference type="RuleBase" id="RU000589"/>
    </source>
</evidence>
<dbReference type="GO" id="GO:0030599">
    <property type="term" value="F:pectinesterase activity"/>
    <property type="evidence" value="ECO:0007669"/>
    <property type="project" value="UniProtKB-UniRule"/>
</dbReference>
<gene>
    <name evidence="7" type="ORF">C8P68_10531</name>
</gene>
<dbReference type="InterPro" id="IPR011050">
    <property type="entry name" value="Pectin_lyase_fold/virulence"/>
</dbReference>
<dbReference type="EC" id="3.1.1.11" evidence="5"/>
<evidence type="ECO:0000259" key="6">
    <source>
        <dbReference type="Pfam" id="PF01095"/>
    </source>
</evidence>
<protein>
    <recommendedName>
        <fullName evidence="5">Pectinesterase</fullName>
        <ecNumber evidence="5">3.1.1.11</ecNumber>
    </recommendedName>
</protein>
<dbReference type="Gene3D" id="2.160.20.10">
    <property type="entry name" value="Single-stranded right-handed beta-helix, Pectin lyase-like"/>
    <property type="match status" value="1"/>
</dbReference>
<feature type="domain" description="Pectinesterase catalytic" evidence="6">
    <location>
        <begin position="28"/>
        <end position="313"/>
    </location>
</feature>
<name>A0A2T5J7V3_9SPHI</name>